<dbReference type="SUPFAM" id="SSF47781">
    <property type="entry name" value="RuvA domain 2-like"/>
    <property type="match status" value="1"/>
</dbReference>
<dbReference type="InterPro" id="IPR051675">
    <property type="entry name" value="Endo/Exo/Phosphatase_dom_1"/>
</dbReference>
<name>A0ABW9MCN7_9FIRM</name>
<proteinExistence type="predicted"/>
<feature type="domain" description="Helix-hairpin-helix DNA-binding motif class 1" evidence="1">
    <location>
        <begin position="195"/>
        <end position="214"/>
    </location>
</feature>
<protein>
    <submittedName>
        <fullName evidence="2">DUF655 domain-containing protein</fullName>
    </submittedName>
</protein>
<gene>
    <name evidence="2" type="ORF">ACCQ42_04545</name>
</gene>
<feature type="domain" description="Helix-hairpin-helix DNA-binding motif class 1" evidence="1">
    <location>
        <begin position="166"/>
        <end position="185"/>
    </location>
</feature>
<dbReference type="SMART" id="SM00278">
    <property type="entry name" value="HhH1"/>
    <property type="match status" value="2"/>
</dbReference>
<dbReference type="RefSeq" id="WP_265213188.1">
    <property type="nucleotide sequence ID" value="NZ_JBGMEF010000018.1"/>
</dbReference>
<dbReference type="Pfam" id="PF12836">
    <property type="entry name" value="HHH_3"/>
    <property type="match status" value="1"/>
</dbReference>
<dbReference type="InterPro" id="IPR003583">
    <property type="entry name" value="Hlx-hairpin-Hlx_DNA-bd_motif"/>
</dbReference>
<evidence type="ECO:0000313" key="3">
    <source>
        <dbReference type="Proteomes" id="UP001637994"/>
    </source>
</evidence>
<dbReference type="InterPro" id="IPR019554">
    <property type="entry name" value="Soluble_ligand-bd"/>
</dbReference>
<dbReference type="PANTHER" id="PTHR21180:SF32">
    <property type="entry name" value="ENDONUCLEASE_EXONUCLEASE_PHOSPHATASE FAMILY DOMAIN-CONTAINING PROTEIN 1"/>
    <property type="match status" value="1"/>
</dbReference>
<dbReference type="Pfam" id="PF10531">
    <property type="entry name" value="SLBB"/>
    <property type="match status" value="1"/>
</dbReference>
<dbReference type="InterPro" id="IPR010994">
    <property type="entry name" value="RuvA_2-like"/>
</dbReference>
<dbReference type="Gene3D" id="3.10.560.10">
    <property type="entry name" value="Outer membrane lipoprotein wza domain like"/>
    <property type="match status" value="1"/>
</dbReference>
<dbReference type="InterPro" id="IPR004509">
    <property type="entry name" value="Competence_ComEA_HhH"/>
</dbReference>
<accession>A0ABW9MCN7</accession>
<keyword evidence="3" id="KW-1185">Reference proteome</keyword>
<dbReference type="Proteomes" id="UP001637994">
    <property type="component" value="Unassembled WGS sequence"/>
</dbReference>
<evidence type="ECO:0000313" key="2">
    <source>
        <dbReference type="EMBL" id="MFO3667034.1"/>
    </source>
</evidence>
<reference evidence="2 3" key="1">
    <citation type="journal article" date="2025" name="Anaerobe">
        <title>Description of Anaerococcus kampingiae sp. nov., Anaerococcus groningensis sp. nov., Anaerococcus martiniensis sp. nov., and Anaerococcus cruorum sp. nov., isolated from human clinical specimens.</title>
        <authorList>
            <person name="Boiten K.E."/>
            <person name="Meijer J."/>
            <person name="van Wezel E.M."/>
            <person name="Veloo A.C.M."/>
        </authorList>
    </citation>
    <scope>NUCLEOTIDE SEQUENCE [LARGE SCALE GENOMIC DNA]</scope>
    <source>
        <strain evidence="2 3">ENR0874</strain>
    </source>
</reference>
<dbReference type="Gene3D" id="1.10.150.310">
    <property type="entry name" value="Tex RuvX-like domain-like"/>
    <property type="match status" value="1"/>
</dbReference>
<dbReference type="PANTHER" id="PTHR21180">
    <property type="entry name" value="ENDONUCLEASE/EXONUCLEASE/PHOSPHATASE FAMILY DOMAIN-CONTAINING PROTEIN 1"/>
    <property type="match status" value="1"/>
</dbReference>
<organism evidence="2 3">
    <name type="scientific">Anaerococcus kampingae</name>
    <dbReference type="NCBI Taxonomy" id="3115614"/>
    <lineage>
        <taxon>Bacteria</taxon>
        <taxon>Bacillati</taxon>
        <taxon>Bacillota</taxon>
        <taxon>Tissierellia</taxon>
        <taxon>Tissierellales</taxon>
        <taxon>Peptoniphilaceae</taxon>
        <taxon>Anaerococcus</taxon>
    </lineage>
</organism>
<comment type="caution">
    <text evidence="2">The sequence shown here is derived from an EMBL/GenBank/DDBJ whole genome shotgun (WGS) entry which is preliminary data.</text>
</comment>
<dbReference type="NCBIfam" id="TIGR00426">
    <property type="entry name" value="competence protein ComEA helix-hairpin-helix repeat region"/>
    <property type="match status" value="1"/>
</dbReference>
<sequence length="217" mass="24615">MPKDRKDKFIFAAIIALAFLVANVFSDNSIIDKFTKKEESIIVEEPDQKNKEQKENANEKDVDSDLENLDKKVYISGEVLHSGVYAIEDGDRLDDLVKKAGGLTERADINAINLALRLEDQMKIYIPNIDENQNINADNPQTLGQSQSISNQRLQAKININIASKEELMTLPNIGEKRADAIIEYRKQKRFEKIEEIKNVSGIGDKYFEAMKDLITV</sequence>
<dbReference type="EMBL" id="JBGMEF010000018">
    <property type="protein sequence ID" value="MFO3667034.1"/>
    <property type="molecule type" value="Genomic_DNA"/>
</dbReference>
<evidence type="ECO:0000259" key="1">
    <source>
        <dbReference type="SMART" id="SM00278"/>
    </source>
</evidence>